<dbReference type="InterPro" id="IPR033942">
    <property type="entry name" value="IMPase"/>
</dbReference>
<dbReference type="CDD" id="cd01639">
    <property type="entry name" value="IMPase"/>
    <property type="match status" value="1"/>
</dbReference>
<dbReference type="Proteomes" id="UP001500620">
    <property type="component" value="Unassembled WGS sequence"/>
</dbReference>
<evidence type="ECO:0000256" key="3">
    <source>
        <dbReference type="ARBA" id="ARBA00022723"/>
    </source>
</evidence>
<evidence type="ECO:0000256" key="5">
    <source>
        <dbReference type="RuleBase" id="RU364068"/>
    </source>
</evidence>
<gene>
    <name evidence="6" type="ORF">GCM10022255_070110</name>
</gene>
<keyword evidence="5" id="KW-0378">Hydrolase</keyword>
<comment type="similarity">
    <text evidence="5">Belongs to the inositol monophosphatase superfamily.</text>
</comment>
<comment type="cofactor">
    <cofactor evidence="2 5">
        <name>Mg(2+)</name>
        <dbReference type="ChEBI" id="CHEBI:18420"/>
    </cofactor>
</comment>
<comment type="caution">
    <text evidence="6">The sequence shown here is derived from an EMBL/GenBank/DDBJ whole genome shotgun (WGS) entry which is preliminary data.</text>
</comment>
<dbReference type="PANTHER" id="PTHR20854">
    <property type="entry name" value="INOSITOL MONOPHOSPHATASE"/>
    <property type="match status" value="1"/>
</dbReference>
<dbReference type="Gene3D" id="3.40.190.80">
    <property type="match status" value="1"/>
</dbReference>
<dbReference type="PRINTS" id="PR00377">
    <property type="entry name" value="IMPHPHTASES"/>
</dbReference>
<keyword evidence="3 5" id="KW-0479">Metal-binding</keyword>
<evidence type="ECO:0000256" key="1">
    <source>
        <dbReference type="ARBA" id="ARBA00001033"/>
    </source>
</evidence>
<name>A0ABP8DIM4_9ACTN</name>
<organism evidence="6 7">
    <name type="scientific">Dactylosporangium darangshiense</name>
    <dbReference type="NCBI Taxonomy" id="579108"/>
    <lineage>
        <taxon>Bacteria</taxon>
        <taxon>Bacillati</taxon>
        <taxon>Actinomycetota</taxon>
        <taxon>Actinomycetes</taxon>
        <taxon>Micromonosporales</taxon>
        <taxon>Micromonosporaceae</taxon>
        <taxon>Dactylosporangium</taxon>
    </lineage>
</organism>
<proteinExistence type="inferred from homology"/>
<dbReference type="PROSITE" id="PS00630">
    <property type="entry name" value="IMP_2"/>
    <property type="match status" value="1"/>
</dbReference>
<evidence type="ECO:0000256" key="4">
    <source>
        <dbReference type="ARBA" id="ARBA00022842"/>
    </source>
</evidence>
<dbReference type="RefSeq" id="WP_345133577.1">
    <property type="nucleotide sequence ID" value="NZ_BAABAT010000024.1"/>
</dbReference>
<dbReference type="EMBL" id="BAABAT010000024">
    <property type="protein sequence ID" value="GAA4256608.1"/>
    <property type="molecule type" value="Genomic_DNA"/>
</dbReference>
<keyword evidence="4 5" id="KW-0460">Magnesium</keyword>
<evidence type="ECO:0000313" key="7">
    <source>
        <dbReference type="Proteomes" id="UP001500620"/>
    </source>
</evidence>
<dbReference type="Pfam" id="PF00459">
    <property type="entry name" value="Inositol_P"/>
    <property type="match status" value="1"/>
</dbReference>
<sequence length="280" mass="29651">MSITTPQLRDLLVVAQKAVRQAEGYLHDDALGAITAKGDRDMVSEAELEVEQQIRATMREATPDIGFLGEEEGGDTGDTSTRWILDPADGTANLIRGLPLYGISLALVAGRTPVLGVIHLPALRRRYWAATGLGAWCNGRQIRPATTSDLCAAMVAIGDFGTGVHAEERNRVALALHAHLASHAQRTRMLGSSAVDLAFVADGTLDASVTLGNRSWDMAAGAVIAREAGAAVMDTDGSDHTTASRTTIATAPGLRDSILAVLKDTTANSRYAPDRERGER</sequence>
<comment type="catalytic activity">
    <reaction evidence="1 5">
        <text>a myo-inositol phosphate + H2O = myo-inositol + phosphate</text>
        <dbReference type="Rhea" id="RHEA:24056"/>
        <dbReference type="ChEBI" id="CHEBI:15377"/>
        <dbReference type="ChEBI" id="CHEBI:17268"/>
        <dbReference type="ChEBI" id="CHEBI:43474"/>
        <dbReference type="ChEBI" id="CHEBI:84139"/>
        <dbReference type="EC" id="3.1.3.25"/>
    </reaction>
</comment>
<reference evidence="7" key="1">
    <citation type="journal article" date="2019" name="Int. J. Syst. Evol. Microbiol.">
        <title>The Global Catalogue of Microorganisms (GCM) 10K type strain sequencing project: providing services to taxonomists for standard genome sequencing and annotation.</title>
        <authorList>
            <consortium name="The Broad Institute Genomics Platform"/>
            <consortium name="The Broad Institute Genome Sequencing Center for Infectious Disease"/>
            <person name="Wu L."/>
            <person name="Ma J."/>
        </authorList>
    </citation>
    <scope>NUCLEOTIDE SEQUENCE [LARGE SCALE GENOMIC DNA]</scope>
    <source>
        <strain evidence="7">JCM 17441</strain>
    </source>
</reference>
<keyword evidence="7" id="KW-1185">Reference proteome</keyword>
<dbReference type="InterPro" id="IPR020550">
    <property type="entry name" value="Inositol_monophosphatase_CS"/>
</dbReference>
<dbReference type="InterPro" id="IPR000760">
    <property type="entry name" value="Inositol_monophosphatase-like"/>
</dbReference>
<protein>
    <recommendedName>
        <fullName evidence="5">Inositol-1-monophosphatase</fullName>
        <ecNumber evidence="5">3.1.3.25</ecNumber>
    </recommendedName>
</protein>
<evidence type="ECO:0000313" key="6">
    <source>
        <dbReference type="EMBL" id="GAA4256608.1"/>
    </source>
</evidence>
<accession>A0ABP8DIM4</accession>
<evidence type="ECO:0000256" key="2">
    <source>
        <dbReference type="ARBA" id="ARBA00001946"/>
    </source>
</evidence>
<dbReference type="PANTHER" id="PTHR20854:SF4">
    <property type="entry name" value="INOSITOL-1-MONOPHOSPHATASE-RELATED"/>
    <property type="match status" value="1"/>
</dbReference>
<dbReference type="SUPFAM" id="SSF56655">
    <property type="entry name" value="Carbohydrate phosphatase"/>
    <property type="match status" value="1"/>
</dbReference>
<dbReference type="EC" id="3.1.3.25" evidence="5"/>
<dbReference type="Gene3D" id="3.30.540.10">
    <property type="entry name" value="Fructose-1,6-Bisphosphatase, subunit A, domain 1"/>
    <property type="match status" value="1"/>
</dbReference>